<dbReference type="EMBL" id="JAWDJW010002612">
    <property type="protein sequence ID" value="KAK3077679.1"/>
    <property type="molecule type" value="Genomic_DNA"/>
</dbReference>
<keyword evidence="2" id="KW-1185">Reference proteome</keyword>
<protein>
    <submittedName>
        <fullName evidence="1">Uncharacterized protein</fullName>
    </submittedName>
</protein>
<accession>A0ACC3DM03</accession>
<organism evidence="1 2">
    <name type="scientific">Coniosporium uncinatum</name>
    <dbReference type="NCBI Taxonomy" id="93489"/>
    <lineage>
        <taxon>Eukaryota</taxon>
        <taxon>Fungi</taxon>
        <taxon>Dikarya</taxon>
        <taxon>Ascomycota</taxon>
        <taxon>Pezizomycotina</taxon>
        <taxon>Dothideomycetes</taxon>
        <taxon>Dothideomycetes incertae sedis</taxon>
        <taxon>Coniosporium</taxon>
    </lineage>
</organism>
<evidence type="ECO:0000313" key="1">
    <source>
        <dbReference type="EMBL" id="KAK3077679.1"/>
    </source>
</evidence>
<name>A0ACC3DM03_9PEZI</name>
<evidence type="ECO:0000313" key="2">
    <source>
        <dbReference type="Proteomes" id="UP001186974"/>
    </source>
</evidence>
<gene>
    <name evidence="1" type="ORF">LTS18_009594</name>
</gene>
<reference evidence="1" key="1">
    <citation type="submission" date="2024-09" db="EMBL/GenBank/DDBJ databases">
        <title>Black Yeasts Isolated from many extreme environments.</title>
        <authorList>
            <person name="Coleine C."/>
            <person name="Stajich J.E."/>
            <person name="Selbmann L."/>
        </authorList>
    </citation>
    <scope>NUCLEOTIDE SEQUENCE</scope>
    <source>
        <strain evidence="1">CCFEE 5737</strain>
    </source>
</reference>
<proteinExistence type="predicted"/>
<sequence length="232" mass="24797">GAAAILDYNTIYSPLAQPRNAVVGHTLCAIVGVCITKLFALSSNYDGIEWVAGAVATGVASSVMLMTNTIHPPGGATALLAATEPVIRDMGWWFIPLVLLATVLMLGVALLVNNIQRRYPAYWWTAADVGRKQKPDIEHADAGAKVQKEQQLTHTESMDCIMIGLDDVVLPPGFGLGPEQEGVLEILRDQLREWSESRRHGGGGDGLAKPVKAASRSGSESESTAWDGREPP</sequence>
<dbReference type="Proteomes" id="UP001186974">
    <property type="component" value="Unassembled WGS sequence"/>
</dbReference>
<feature type="non-terminal residue" evidence="1">
    <location>
        <position position="1"/>
    </location>
</feature>
<comment type="caution">
    <text evidence="1">The sequence shown here is derived from an EMBL/GenBank/DDBJ whole genome shotgun (WGS) entry which is preliminary data.</text>
</comment>